<dbReference type="InterPro" id="IPR006638">
    <property type="entry name" value="Elp3/MiaA/NifB-like_rSAM"/>
</dbReference>
<dbReference type="GO" id="GO:0003824">
    <property type="term" value="F:catalytic activity"/>
    <property type="evidence" value="ECO:0007669"/>
    <property type="project" value="InterPro"/>
</dbReference>
<dbReference type="NCBIfam" id="NF033668">
    <property type="entry name" value="rSAM_PA0069"/>
    <property type="match status" value="1"/>
</dbReference>
<keyword evidence="3" id="KW-0411">Iron-sulfur</keyword>
<gene>
    <name evidence="6" type="ORF">DI396_04150</name>
</gene>
<evidence type="ECO:0000256" key="2">
    <source>
        <dbReference type="ARBA" id="ARBA00023004"/>
    </source>
</evidence>
<dbReference type="Proteomes" id="UP000248012">
    <property type="component" value="Unassembled WGS sequence"/>
</dbReference>
<feature type="domain" description="Radical SAM core" evidence="5">
    <location>
        <begin position="81"/>
        <end position="318"/>
    </location>
</feature>
<keyword evidence="7" id="KW-1185">Reference proteome</keyword>
<feature type="region of interest" description="Disordered" evidence="4">
    <location>
        <begin position="368"/>
        <end position="390"/>
    </location>
</feature>
<organism evidence="6 7">
    <name type="scientific">Litorivita pollutaquae</name>
    <dbReference type="NCBI Taxonomy" id="2200892"/>
    <lineage>
        <taxon>Bacteria</taxon>
        <taxon>Pseudomonadati</taxon>
        <taxon>Pseudomonadota</taxon>
        <taxon>Alphaproteobacteria</taxon>
        <taxon>Rhodobacterales</taxon>
        <taxon>Paracoccaceae</taxon>
        <taxon>Litorivita</taxon>
    </lineage>
</organism>
<dbReference type="CDD" id="cd01335">
    <property type="entry name" value="Radical_SAM"/>
    <property type="match status" value="1"/>
</dbReference>
<dbReference type="InterPro" id="IPR058240">
    <property type="entry name" value="rSAM_sf"/>
</dbReference>
<dbReference type="SFLD" id="SFLDG01084">
    <property type="entry name" value="Uncharacterised_Radical_SAM_Su"/>
    <property type="match status" value="1"/>
</dbReference>
<evidence type="ECO:0000259" key="5">
    <source>
        <dbReference type="PROSITE" id="PS51918"/>
    </source>
</evidence>
<dbReference type="GO" id="GO:0046872">
    <property type="term" value="F:metal ion binding"/>
    <property type="evidence" value="ECO:0007669"/>
    <property type="project" value="UniProtKB-KW"/>
</dbReference>
<dbReference type="PANTHER" id="PTHR43432">
    <property type="entry name" value="SLR0285 PROTEIN"/>
    <property type="match status" value="1"/>
</dbReference>
<accession>A0A2V4N3Z4</accession>
<dbReference type="EMBL" id="QFVT01000003">
    <property type="protein sequence ID" value="PYC48622.1"/>
    <property type="molecule type" value="Genomic_DNA"/>
</dbReference>
<evidence type="ECO:0000313" key="6">
    <source>
        <dbReference type="EMBL" id="PYC48622.1"/>
    </source>
</evidence>
<keyword evidence="1" id="KW-0479">Metal-binding</keyword>
<sequence>MPVHEDPFGLPPLPADAAPDCGAQVAPAPGRAAQSNPTGRYEPMIRAAAHDGWDIEETMPPLRTQVSHERPRSVITYNRSPDLPFDRSINPYRGCEHGCIYCFARPTHAYLGLSPGLDFETQLIARPEAPQVLARELSARSYRCAPIAIGTNTDPYQPIEQTEGVMRACLEVLRAAKHPVAIVTKGTLIERDIDILSDMAREGLCRVGISVTTLDRHIARKMEPRVPPPARRLQVIKRLSEAGIPVRIMTSPVVPGLTDHEIEALLAAGKEAGADAASWIMLRLPLEVAPLFEEWLSAAFPDRAARVMSHVRAMHGGDTYRSDWHKRMRGEGPYADVIAGRFKLAARKLGLDAPQPKLRCDLFVPPASDAARKKKPPAQEAQADRQLSLF</sequence>
<dbReference type="GO" id="GO:0051536">
    <property type="term" value="F:iron-sulfur cluster binding"/>
    <property type="evidence" value="ECO:0007669"/>
    <property type="project" value="UniProtKB-KW"/>
</dbReference>
<protein>
    <submittedName>
        <fullName evidence="6">Radical SAM protein</fullName>
    </submittedName>
</protein>
<dbReference type="SUPFAM" id="SSF102114">
    <property type="entry name" value="Radical SAM enzymes"/>
    <property type="match status" value="1"/>
</dbReference>
<comment type="caution">
    <text evidence="6">The sequence shown here is derived from an EMBL/GenBank/DDBJ whole genome shotgun (WGS) entry which is preliminary data.</text>
</comment>
<dbReference type="Gene3D" id="3.80.30.30">
    <property type="match status" value="1"/>
</dbReference>
<evidence type="ECO:0000256" key="3">
    <source>
        <dbReference type="ARBA" id="ARBA00023014"/>
    </source>
</evidence>
<dbReference type="AlphaFoldDB" id="A0A2V4N3Z4"/>
<proteinExistence type="predicted"/>
<dbReference type="Pfam" id="PF04055">
    <property type="entry name" value="Radical_SAM"/>
    <property type="match status" value="1"/>
</dbReference>
<dbReference type="PROSITE" id="PS51918">
    <property type="entry name" value="RADICAL_SAM"/>
    <property type="match status" value="1"/>
</dbReference>
<name>A0A2V4N3Z4_9RHOB</name>
<dbReference type="SMART" id="SM00729">
    <property type="entry name" value="Elp3"/>
    <property type="match status" value="1"/>
</dbReference>
<evidence type="ECO:0000313" key="7">
    <source>
        <dbReference type="Proteomes" id="UP000248012"/>
    </source>
</evidence>
<dbReference type="PANTHER" id="PTHR43432:SF3">
    <property type="entry name" value="SLR0285 PROTEIN"/>
    <property type="match status" value="1"/>
</dbReference>
<dbReference type="SFLD" id="SFLDS00029">
    <property type="entry name" value="Radical_SAM"/>
    <property type="match status" value="1"/>
</dbReference>
<dbReference type="RefSeq" id="WP_110795353.1">
    <property type="nucleotide sequence ID" value="NZ_KZ826482.1"/>
</dbReference>
<dbReference type="OrthoDB" id="9785699at2"/>
<reference evidence="6 7" key="1">
    <citation type="submission" date="2018-05" db="EMBL/GenBank/DDBJ databases">
        <title>Oceanovita maritima gen. nov., sp. nov., a marine bacterium in the family Rhodobacteraceae isolated from surface seawater of Lundu port Xiamen, China.</title>
        <authorList>
            <person name="Hetharua B.H."/>
            <person name="Min D."/>
            <person name="Liao H."/>
            <person name="Tian Y."/>
        </authorList>
    </citation>
    <scope>NUCLEOTIDE SEQUENCE [LARGE SCALE GENOMIC DNA]</scope>
    <source>
        <strain evidence="6 7">FSX-11</strain>
    </source>
</reference>
<evidence type="ECO:0000256" key="1">
    <source>
        <dbReference type="ARBA" id="ARBA00022723"/>
    </source>
</evidence>
<dbReference type="InterPro" id="IPR040086">
    <property type="entry name" value="MJ0683-like"/>
</dbReference>
<evidence type="ECO:0000256" key="4">
    <source>
        <dbReference type="SAM" id="MobiDB-lite"/>
    </source>
</evidence>
<keyword evidence="2" id="KW-0408">Iron</keyword>
<dbReference type="InterPro" id="IPR007197">
    <property type="entry name" value="rSAM"/>
</dbReference>